<feature type="compositionally biased region" description="Polar residues" evidence="4">
    <location>
        <begin position="51"/>
        <end position="60"/>
    </location>
</feature>
<evidence type="ECO:0000313" key="5">
    <source>
        <dbReference type="EMBL" id="GAA0621187.1"/>
    </source>
</evidence>
<evidence type="ECO:0000313" key="6">
    <source>
        <dbReference type="Proteomes" id="UP001500668"/>
    </source>
</evidence>
<protein>
    <submittedName>
        <fullName evidence="5">RHS repeat-associated core domain-containing protein</fullName>
    </submittedName>
</protein>
<name>A0ABN1GWG3_9ACTN</name>
<dbReference type="InterPro" id="IPR022385">
    <property type="entry name" value="Rhs_assc_core"/>
</dbReference>
<sequence>MGTPRYEEDSGGGRRGRATAALGALTASALLVTLLPSVAAAAGKVDFSLRSTQRTPSVSGSELGKGGATAKSETGRRPWKAPKVTWPAAGDSEVDLGKVAADALAKSVAGRSVAGSRHAAASGSPVGIAPLASRAGKSLKAEGAPAKVRVRMGDRKLADRLGLDGVVLGVARDDQSSAAGRASVQLDYSAFRGAYGADWASRLRLVQLPACALTTPEKAECRGVTPLASQNDSKSGKLTAEVALAPDAAVAGAGEAAARRGSAVPTRSAPAERMPTADAGTQSSAATATADAGTRSAAAAGSGAKGLTASPSFTVLAVTAAPDGANGDFKATSLAPSGSWAAGGNEGGFSWEYPLSVPPVPGDLTPKLALGYSSSGIDGRTASTNNQPSAIGEGWQMEMGFIERQYMACKDDNGTGTNAPSKSGDLCWRSDNAVMSLNGSSTALVKTGTGDVWRPADDDGSRIERVKGTATDTNNGDDDNEYWKVTTLDGTQYWFGKNRLPGWATGKTETGSTYTVPVYGNHTGEPGHATAFTDSVRNQAWRWNLDYVVDPHGNAMALFYTQEKNAYAKNSGGSTTTKPKADASYTRGGYLDHIEYGHRAGAVYTAQPAGKVNFAMADRCLGTATDCAFDKAHASNWPDTPVDEVCTVGADCLNGSPAFYSKKRLTSVTTQVLKGTTYSDIDTWTLGQSFPGTGDTGGNGLWLDSITHTGKAGATALTNPPVTFGGTLMPNRVDASEGRPPLNKYRLTRISSEYGADTLVEYSPTECAYASPPAEATNTKRCFPNWWTPEGGSTPVKDWFHKYVVNKVTEDDKVAGTDSEVTEYEYLGGIAWAKDTSEFTLDKHRTYSDYRGYGKVRTRTGTTNKTLSETTYLRGIDGAQVADSFGNLVTDAEQYNGLELESATYDKDGGKIVESSVDKPWSKLTATQTRPGTTDLHAYQADTETTTTRSLMDDGSWQTTRSSDTFDAYGQTLTTSDEGDIAVSGDEQCTRTTYVTPDTTNYLISYIADEQKSSTTCGTAASASTVTGETRTTYDTSAYGAAPVAGKAMPSKIEELDHYTAGLPVYVTTSTALYDVYGRMTQTTDAAQAKTLTTYTPATGAQPTTVKTTDNKGFVTSVDLDGLRGLTLKATDANGRVTSQEYDALGQLTAAWKPGRVKPASADVTFSYQVRNDGPTAVTSNTLLESGKYRKAVTLYDGLLRKRQIQTEAYGGTGRLITDSFFDSQGRTYKDNAEYYNDQPVAATLFSVADSQVPAQTVTEFDGMGRTTASIALTKGTERWRTTTTYGGNWTATVPPSGATATLVINNAHDKPVELRQYKDGNPVIGASADKYEALKYTYDTADRLTKLVDAAGNTWSAGFDLRGRQTSSSDPDKGAVSTTFTPDGKTETTKDARGTVLAYTYDEIGRPTSLRKDSTTGPKLAEWTYDTLAGGKKMLSSSTRWDNGNAYTTAVKGYDTAGRATGSVITVPAAEGKLQGTYEFASTYTPTTGLANTTTFPAGGGLPAETVRQGYTDYGLATTVGNGTDVYSLGNQYSPSGDILQTVLGSVGARTVQTYTYEEDTHRLSTVVNDRESQGPQTIDSKVYSYDAAGNITRIRNDRDDKTVTDTQCFTYDFAARLAHAWTGTDDCALKPSTDVRPKVGGPDPYWFSYTYDKVGNRASEVRHDVAGDTSKDVKRGYAYPQPGETRPHGMDTVDVTGPGARTDSFEYDASGNTTRRVTAAGDQQLTWDAEGNLASSTIGGQTSTFLYDADGSRLLRRDPGAVTLYLGAEELTLTKASDTVSGVRYYTAGNTTVARGSDGSVTYLLSDHQGTDDVAVDSVTLSVTRRASGPFGTPRGTQPQTGWPGDRGYVGGTTDKSTGLTHMGAREYDAENGRFASVDPVMDLSDPQQINGYAYANNSPVTDSDPSGEFHIGHVFKKIKHAVKKVIHRIKKIVRHIVHKVVHRIKSAYARAKRAMWSHGEKGTQFGHFNVGKGPDRGIIMMRFFIHTKDAMKIPGLGYQLLGDDREYTTDPDAAYRMVLFWDTATGDVTFKVSPSHTKPSTKHVSSYLLSQAGGGSGYDIESPSRMIPAFPLSLNEYPSESVTGRNIVNYSFHGQYHSNSSKLDLGIAGVNSLMSLFSVDTHVTIAANKGSVTVTRKGDHYPDMEVVQYRRAQKPLVVAHDRMDNVSGLDSMPWYGNKDMRYWNSAQCLKDPPK</sequence>
<dbReference type="InterPro" id="IPR003284">
    <property type="entry name" value="Sal_SpvB"/>
</dbReference>
<dbReference type="EMBL" id="BAAACA010000043">
    <property type="protein sequence ID" value="GAA0621187.1"/>
    <property type="molecule type" value="Genomic_DNA"/>
</dbReference>
<dbReference type="Proteomes" id="UP001500668">
    <property type="component" value="Unassembled WGS sequence"/>
</dbReference>
<dbReference type="Pfam" id="PF03534">
    <property type="entry name" value="SpvB"/>
    <property type="match status" value="1"/>
</dbReference>
<organism evidence="5 6">
    <name type="scientific">Streptomyces crystallinus</name>
    <dbReference type="NCBI Taxonomy" id="68191"/>
    <lineage>
        <taxon>Bacteria</taxon>
        <taxon>Bacillati</taxon>
        <taxon>Actinomycetota</taxon>
        <taxon>Actinomycetes</taxon>
        <taxon>Kitasatosporales</taxon>
        <taxon>Streptomycetaceae</taxon>
        <taxon>Streptomyces</taxon>
    </lineage>
</organism>
<dbReference type="Pfam" id="PF05593">
    <property type="entry name" value="RHS_repeat"/>
    <property type="match status" value="1"/>
</dbReference>
<feature type="compositionally biased region" description="Low complexity" evidence="4">
    <location>
        <begin position="276"/>
        <end position="290"/>
    </location>
</feature>
<dbReference type="InterPro" id="IPR050708">
    <property type="entry name" value="T6SS_VgrG/RHS"/>
</dbReference>
<comment type="caution">
    <text evidence="5">The sequence shown here is derived from an EMBL/GenBank/DDBJ whole genome shotgun (WGS) entry which is preliminary data.</text>
</comment>
<comment type="subcellular location">
    <subcellularLocation>
        <location evidence="1">Secreted</location>
    </subcellularLocation>
</comment>
<feature type="region of interest" description="Disordered" evidence="4">
    <location>
        <begin position="51"/>
        <end position="82"/>
    </location>
</feature>
<feature type="region of interest" description="Disordered" evidence="4">
    <location>
        <begin position="1828"/>
        <end position="1851"/>
    </location>
</feature>
<evidence type="ECO:0000256" key="1">
    <source>
        <dbReference type="ARBA" id="ARBA00004613"/>
    </source>
</evidence>
<dbReference type="InterPro" id="IPR006530">
    <property type="entry name" value="YD"/>
</dbReference>
<dbReference type="Gene3D" id="2.180.10.10">
    <property type="entry name" value="RHS repeat-associated core"/>
    <property type="match status" value="1"/>
</dbReference>
<evidence type="ECO:0000256" key="4">
    <source>
        <dbReference type="SAM" id="MobiDB-lite"/>
    </source>
</evidence>
<gene>
    <name evidence="5" type="ORF">GCM10010394_59770</name>
</gene>
<keyword evidence="6" id="KW-1185">Reference proteome</keyword>
<evidence type="ECO:0000256" key="2">
    <source>
        <dbReference type="ARBA" id="ARBA00022525"/>
    </source>
</evidence>
<feature type="region of interest" description="Disordered" evidence="4">
    <location>
        <begin position="256"/>
        <end position="290"/>
    </location>
</feature>
<feature type="region of interest" description="Disordered" evidence="4">
    <location>
        <begin position="1363"/>
        <end position="1389"/>
    </location>
</feature>
<feature type="region of interest" description="Disordered" evidence="4">
    <location>
        <begin position="1674"/>
        <end position="1693"/>
    </location>
</feature>
<accession>A0ABN1GWG3</accession>
<keyword evidence="3" id="KW-0843">Virulence</keyword>
<dbReference type="PANTHER" id="PTHR32305:SF17">
    <property type="entry name" value="TRNA NUCLEASE WAPA"/>
    <property type="match status" value="1"/>
</dbReference>
<dbReference type="PANTHER" id="PTHR32305">
    <property type="match status" value="1"/>
</dbReference>
<proteinExistence type="predicted"/>
<dbReference type="InterPro" id="IPR031325">
    <property type="entry name" value="RHS_repeat"/>
</dbReference>
<reference evidence="5 6" key="1">
    <citation type="journal article" date="2019" name="Int. J. Syst. Evol. Microbiol.">
        <title>The Global Catalogue of Microorganisms (GCM) 10K type strain sequencing project: providing services to taxonomists for standard genome sequencing and annotation.</title>
        <authorList>
            <consortium name="The Broad Institute Genomics Platform"/>
            <consortium name="The Broad Institute Genome Sequencing Center for Infectious Disease"/>
            <person name="Wu L."/>
            <person name="Ma J."/>
        </authorList>
    </citation>
    <scope>NUCLEOTIDE SEQUENCE [LARGE SCALE GENOMIC DNA]</scope>
    <source>
        <strain evidence="5 6">JCM 5067</strain>
    </source>
</reference>
<keyword evidence="2" id="KW-0964">Secreted</keyword>
<evidence type="ECO:0000256" key="3">
    <source>
        <dbReference type="ARBA" id="ARBA00023026"/>
    </source>
</evidence>
<dbReference type="RefSeq" id="WP_344078789.1">
    <property type="nucleotide sequence ID" value="NZ_BAAACA010000043.1"/>
</dbReference>
<dbReference type="NCBIfam" id="TIGR03696">
    <property type="entry name" value="Rhs_assc_core"/>
    <property type="match status" value="1"/>
</dbReference>
<dbReference type="NCBIfam" id="TIGR01643">
    <property type="entry name" value="YD_repeat_2x"/>
    <property type="match status" value="3"/>
</dbReference>